<evidence type="ECO:0000313" key="2">
    <source>
        <dbReference type="Proteomes" id="UP001420932"/>
    </source>
</evidence>
<evidence type="ECO:0000313" key="1">
    <source>
        <dbReference type="EMBL" id="KAK9127776.1"/>
    </source>
</evidence>
<comment type="caution">
    <text evidence="1">The sequence shown here is derived from an EMBL/GenBank/DDBJ whole genome shotgun (WGS) entry which is preliminary data.</text>
</comment>
<dbReference type="AlphaFoldDB" id="A0AAP0J557"/>
<organism evidence="1 2">
    <name type="scientific">Stephania yunnanensis</name>
    <dbReference type="NCBI Taxonomy" id="152371"/>
    <lineage>
        <taxon>Eukaryota</taxon>
        <taxon>Viridiplantae</taxon>
        <taxon>Streptophyta</taxon>
        <taxon>Embryophyta</taxon>
        <taxon>Tracheophyta</taxon>
        <taxon>Spermatophyta</taxon>
        <taxon>Magnoliopsida</taxon>
        <taxon>Ranunculales</taxon>
        <taxon>Menispermaceae</taxon>
        <taxon>Menispermoideae</taxon>
        <taxon>Cissampelideae</taxon>
        <taxon>Stephania</taxon>
    </lineage>
</organism>
<protein>
    <submittedName>
        <fullName evidence="1">Uncharacterized protein</fullName>
    </submittedName>
</protein>
<dbReference type="Proteomes" id="UP001420932">
    <property type="component" value="Unassembled WGS sequence"/>
</dbReference>
<proteinExistence type="predicted"/>
<dbReference type="EMBL" id="JBBNAF010000007">
    <property type="protein sequence ID" value="KAK9127776.1"/>
    <property type="molecule type" value="Genomic_DNA"/>
</dbReference>
<accession>A0AAP0J557</accession>
<keyword evidence="2" id="KW-1185">Reference proteome</keyword>
<sequence length="70" mass="7937">MADEIRFRRVALLVIIVITVFAMRFQISRASQSDHRYAVGEDVPLYVAKVNAIAIGMLKETLFKEAIARN</sequence>
<reference evidence="1 2" key="1">
    <citation type="submission" date="2024-01" db="EMBL/GenBank/DDBJ databases">
        <title>Genome assemblies of Stephania.</title>
        <authorList>
            <person name="Yang L."/>
        </authorList>
    </citation>
    <scope>NUCLEOTIDE SEQUENCE [LARGE SCALE GENOMIC DNA]</scope>
    <source>
        <strain evidence="1">YNDBR</strain>
        <tissue evidence="1">Leaf</tissue>
    </source>
</reference>
<gene>
    <name evidence="1" type="ORF">Syun_016573</name>
</gene>
<name>A0AAP0J557_9MAGN</name>